<dbReference type="InterPro" id="IPR025291">
    <property type="entry name" value="DUF4153"/>
</dbReference>
<name>A0A246BIZ4_9DEIO</name>
<dbReference type="AlphaFoldDB" id="A0A246BIZ4"/>
<keyword evidence="2" id="KW-0812">Transmembrane</keyword>
<evidence type="ECO:0000313" key="3">
    <source>
        <dbReference type="EMBL" id="OWL95224.1"/>
    </source>
</evidence>
<dbReference type="EMBL" id="NHMK01000019">
    <property type="protein sequence ID" value="OWL95224.1"/>
    <property type="molecule type" value="Genomic_DNA"/>
</dbReference>
<feature type="transmembrane region" description="Helical" evidence="2">
    <location>
        <begin position="100"/>
        <end position="118"/>
    </location>
</feature>
<feature type="transmembrane region" description="Helical" evidence="2">
    <location>
        <begin position="201"/>
        <end position="222"/>
    </location>
</feature>
<feature type="transmembrane region" description="Helical" evidence="2">
    <location>
        <begin position="69"/>
        <end position="88"/>
    </location>
</feature>
<feature type="transmembrane region" description="Helical" evidence="2">
    <location>
        <begin position="157"/>
        <end position="181"/>
    </location>
</feature>
<reference evidence="3 4" key="1">
    <citation type="submission" date="2017-05" db="EMBL/GenBank/DDBJ databases">
        <title>De novo genome assembly of Deniococcus indicus strain DR1.</title>
        <authorList>
            <person name="Chauhan D."/>
            <person name="Yennamalli R.M."/>
            <person name="Priyadarshini R."/>
        </authorList>
    </citation>
    <scope>NUCLEOTIDE SEQUENCE [LARGE SCALE GENOMIC DNA]</scope>
    <source>
        <strain evidence="3 4">DR1</strain>
    </source>
</reference>
<feature type="transmembrane region" description="Helical" evidence="2">
    <location>
        <begin position="395"/>
        <end position="413"/>
    </location>
</feature>
<feature type="region of interest" description="Disordered" evidence="1">
    <location>
        <begin position="1"/>
        <end position="38"/>
    </location>
</feature>
<gene>
    <name evidence="3" type="ORF">CBQ26_12740</name>
</gene>
<feature type="transmembrane region" description="Helical" evidence="2">
    <location>
        <begin position="361"/>
        <end position="383"/>
    </location>
</feature>
<keyword evidence="2" id="KW-0472">Membrane</keyword>
<evidence type="ECO:0000256" key="1">
    <source>
        <dbReference type="SAM" id="MobiDB-lite"/>
    </source>
</evidence>
<dbReference type="Proteomes" id="UP000197208">
    <property type="component" value="Unassembled WGS sequence"/>
</dbReference>
<feature type="transmembrane region" description="Helical" evidence="2">
    <location>
        <begin position="124"/>
        <end position="145"/>
    </location>
</feature>
<feature type="transmembrane region" description="Helical" evidence="2">
    <location>
        <begin position="243"/>
        <end position="268"/>
    </location>
</feature>
<keyword evidence="4" id="KW-1185">Reference proteome</keyword>
<feature type="transmembrane region" description="Helical" evidence="2">
    <location>
        <begin position="425"/>
        <end position="448"/>
    </location>
</feature>
<evidence type="ECO:0000313" key="4">
    <source>
        <dbReference type="Proteomes" id="UP000197208"/>
    </source>
</evidence>
<dbReference type="OrthoDB" id="57429at2"/>
<evidence type="ECO:0000256" key="2">
    <source>
        <dbReference type="SAM" id="Phobius"/>
    </source>
</evidence>
<dbReference type="Pfam" id="PF13687">
    <property type="entry name" value="DUF4153"/>
    <property type="match status" value="1"/>
</dbReference>
<feature type="transmembrane region" description="Helical" evidence="2">
    <location>
        <begin position="288"/>
        <end position="310"/>
    </location>
</feature>
<organism evidence="3 4">
    <name type="scientific">Deinococcus indicus</name>
    <dbReference type="NCBI Taxonomy" id="223556"/>
    <lineage>
        <taxon>Bacteria</taxon>
        <taxon>Thermotogati</taxon>
        <taxon>Deinococcota</taxon>
        <taxon>Deinococci</taxon>
        <taxon>Deinococcales</taxon>
        <taxon>Deinococcaceae</taxon>
        <taxon>Deinococcus</taxon>
    </lineage>
</organism>
<sequence>MDAVRAARGYGAGMTPDESGPALPGPTALDAQLPTDAAPDTPHLTATPLLLALGLGSAAHLLAHGTPGLGLNLSVWLVLLTGAVLWALRRRGERPDRAALALLLTAVAFGLSFTLRAPTPQLGALGALALLTSLTLGLSFLRPAGSGFAGLRRAGPAHLLGTLLSAGLRLAYGPLTLLARFPWQRLRPPTRQGPPGRAGRIALGLLLTAPVVLVFGALLAGADARFAQLGSAPLRWNLNLDGAFSWTVTLLVWCALAGGLLYPALLAARPSILRVPPPHARLGLTETGLPLAALAALFVTFAALQLPALLGGTLPDGETYASFIRQGFTELMTVAFLTAGVLLGTHGLSAPRTRTSAGFRALTGAVLLPLAMILASAAQRWTLYTQAYGLSETRVLGAAFLAWITLTLAWLAWRLWRGDTDRFAFPALLGGLLTLLALTALNPAALIARVNIHRHLSGVTNDLRLTPQQVSAAELAQLGAGAVPDLVRHLDALTVPTCGPGAAPGCTERQDLINLLRDVYGRVPDWRSWNLAYARAFAAVQTLPPATPDSSSR</sequence>
<keyword evidence="2" id="KW-1133">Transmembrane helix</keyword>
<proteinExistence type="predicted"/>
<accession>A0A246BIZ4</accession>
<comment type="caution">
    <text evidence="3">The sequence shown here is derived from an EMBL/GenBank/DDBJ whole genome shotgun (WGS) entry which is preliminary data.</text>
</comment>
<feature type="transmembrane region" description="Helical" evidence="2">
    <location>
        <begin position="331"/>
        <end position="349"/>
    </location>
</feature>
<protein>
    <submittedName>
        <fullName evidence="3">Uncharacterized protein</fullName>
    </submittedName>
</protein>